<dbReference type="InterPro" id="IPR011701">
    <property type="entry name" value="MFS"/>
</dbReference>
<sequence length="1088" mass="116404">MESIVTLLLLSPALAAGSLHPRINNGLAKTPQMGWNTYNHYSCSPKEAIVRSNAKALVDLGLASLGYRYVTIDCGWSVADRLSNGSLTWNENLFPSGFPAIGSYIHGLGLLFGVYGDSGTKLCGSPPDQAGSLYHEQQDAKTFAAWGADALKFDNCYSDAATNYPNVNYQPSTSPSSRYKTMASALAGVGRPILFQICEWGVDFPALWAPALGNSWRIGNDIIPAWRTIFRTLNQAVPNTAFAGPGQWPDLDMLFVGNGVFSVPEEQTHFSLWAILKSPLTIGAALKDDVTSINQASLAVLKQKDVIGYNQDSLGVSASLKRRWSDEGYEVWSGPLSGSRTVVAVINWRNVSRDLTLDLPDVGLQYAQVARNIWGNTVVRDVRTSYTATVAGHGTMLLELQGTVQSGSYPANIFATSTGQKTTFQSVYAATTSANYMLAITFSGSSTETVTITTSSGQTVSTSSKSARVALAAGSNTITIQHTAPIESIQITPPTGTYYANTVFNVTGGAQHTTCGSGCSPVGSKIGDLTPSSNAYTSIPATTPGSKYLAIDYINNDVAFSSSWGWGSNSRNLTVSINDGAPVRLEVPLSGRSSELYSAGKGWWDTATLGVLTSGWKKGENKVVFGNQGGQVQDFSTNFCQRSSLYLYDMTTTTTTTTKTHSRNEDNHDLASIQLEASHSPPSGNVFPVIERWNHPKSNIYKTLATFWGFLVMGANDAAYGLEQHYSLTYTIVSLVFLSPLGGYMLAALTNNHIHLRLGRRGVAIIAPSCHILSYIINCLHPPYPVLVVSFIFAGFGNGLADSGWNAWIGNMADANQVLGLLHGFYGAGAVLAPLIATALVTKVGVGWWYFYYIMIGCAVIELVTSVYCFWDDTGAVFRRDTQHSTGSGGGSLRKTLFTKRSGRITWLCSFFLLLYVGVEVALGGWIVTFMMRVRHGEPFASGMAATGFWLGITVGRVVLGFVTPRVGEKLAISIYLVSSIGFGLILWLVPNFYVSTVAVSIQGFFLGPLFPAVVVVATKLLPRGLHVTAIGFAAAFGAGGGSVLPFAVGAIAQAKGVKVLQPFAIGLLGAIMGLWMGLPGIPAQHET</sequence>
<dbReference type="Pfam" id="PF07690">
    <property type="entry name" value="MFS_1"/>
    <property type="match status" value="1"/>
</dbReference>
<evidence type="ECO:0000256" key="5">
    <source>
        <dbReference type="ARBA" id="ARBA00008335"/>
    </source>
</evidence>
<keyword evidence="17 19" id="KW-0326">Glycosidase</keyword>
<organism evidence="23 24">
    <name type="scientific">Aspergillus viridinutans</name>
    <dbReference type="NCBI Taxonomy" id="75553"/>
    <lineage>
        <taxon>Eukaryota</taxon>
        <taxon>Fungi</taxon>
        <taxon>Dikarya</taxon>
        <taxon>Ascomycota</taxon>
        <taxon>Pezizomycotina</taxon>
        <taxon>Eurotiomycetes</taxon>
        <taxon>Eurotiomycetidae</taxon>
        <taxon>Eurotiales</taxon>
        <taxon>Aspergillaceae</taxon>
        <taxon>Aspergillus</taxon>
        <taxon>Aspergillus subgen. Fumigati</taxon>
    </lineage>
</organism>
<evidence type="ECO:0000256" key="20">
    <source>
        <dbReference type="SAM" id="Phobius"/>
    </source>
</evidence>
<feature type="transmembrane region" description="Helical" evidence="20">
    <location>
        <begin position="758"/>
        <end position="777"/>
    </location>
</feature>
<evidence type="ECO:0000256" key="18">
    <source>
        <dbReference type="ARBA" id="ARBA00023326"/>
    </source>
</evidence>
<feature type="transmembrane region" description="Helical" evidence="20">
    <location>
        <begin position="821"/>
        <end position="842"/>
    </location>
</feature>
<dbReference type="InterPro" id="IPR013780">
    <property type="entry name" value="Glyco_hydro_b"/>
</dbReference>
<evidence type="ECO:0000256" key="1">
    <source>
        <dbReference type="ARBA" id="ARBA00001255"/>
    </source>
</evidence>
<keyword evidence="7" id="KW-0813">Transport</keyword>
<comment type="subcellular location">
    <subcellularLocation>
        <location evidence="3">Endomembrane system</location>
        <topology evidence="3">Multi-pass membrane protein</topology>
    </subcellularLocation>
    <subcellularLocation>
        <location evidence="4">Secreted</location>
    </subcellularLocation>
</comment>
<dbReference type="GO" id="GO:0000272">
    <property type="term" value="P:polysaccharide catabolic process"/>
    <property type="evidence" value="ECO:0007669"/>
    <property type="project" value="UniProtKB-KW"/>
</dbReference>
<dbReference type="PRINTS" id="PR00740">
    <property type="entry name" value="GLHYDRLASE27"/>
</dbReference>
<dbReference type="CDD" id="cd04081">
    <property type="entry name" value="CBM35_galactosidase-like"/>
    <property type="match status" value="1"/>
</dbReference>
<evidence type="ECO:0000256" key="16">
    <source>
        <dbReference type="ARBA" id="ARBA00023277"/>
    </source>
</evidence>
<feature type="transmembrane region" description="Helical" evidence="20">
    <location>
        <begin position="940"/>
        <end position="959"/>
    </location>
</feature>
<keyword evidence="14 19" id="KW-1015">Disulfide bond</keyword>
<dbReference type="FunFam" id="1.20.1250.20:FF:000467">
    <property type="entry name" value="Putative MFS transporter"/>
    <property type="match status" value="1"/>
</dbReference>
<feature type="transmembrane region" description="Helical" evidence="20">
    <location>
        <begin position="905"/>
        <end position="928"/>
    </location>
</feature>
<dbReference type="EC" id="3.2.1.22" evidence="19"/>
<comment type="function">
    <text evidence="2">Hydrolyzes a variety of simple alpha-D-galactoside as well as more complex molecules such as oligosaccharides and polysaccharides.</text>
</comment>
<evidence type="ECO:0000256" key="7">
    <source>
        <dbReference type="ARBA" id="ARBA00022448"/>
    </source>
</evidence>
<feature type="domain" description="Major facilitator superfamily (MFS) profile" evidence="22">
    <location>
        <begin position="906"/>
        <end position="1088"/>
    </location>
</feature>
<dbReference type="FunFam" id="2.60.40.1180:FF:000008">
    <property type="entry name" value="Alpha-galactosidase"/>
    <property type="match status" value="1"/>
</dbReference>
<dbReference type="GO" id="GO:0016020">
    <property type="term" value="C:membrane"/>
    <property type="evidence" value="ECO:0007669"/>
    <property type="project" value="TreeGrafter"/>
</dbReference>
<evidence type="ECO:0000256" key="21">
    <source>
        <dbReference type="SAM" id="SignalP"/>
    </source>
</evidence>
<keyword evidence="9 20" id="KW-0812">Transmembrane</keyword>
<keyword evidence="10 21" id="KW-0732">Signal</keyword>
<dbReference type="SUPFAM" id="SSF103473">
    <property type="entry name" value="MFS general substrate transporter"/>
    <property type="match status" value="1"/>
</dbReference>
<dbReference type="InterPro" id="IPR041233">
    <property type="entry name" value="Melibiase_C"/>
</dbReference>
<dbReference type="OrthoDB" id="5795902at2759"/>
<dbReference type="EMBL" id="BOPL01000015">
    <property type="protein sequence ID" value="GIK07797.1"/>
    <property type="molecule type" value="Genomic_DNA"/>
</dbReference>
<proteinExistence type="inferred from homology"/>
<evidence type="ECO:0000256" key="10">
    <source>
        <dbReference type="ARBA" id="ARBA00022729"/>
    </source>
</evidence>
<feature type="transmembrane region" description="Helical" evidence="20">
    <location>
        <begin position="783"/>
        <end position="801"/>
    </location>
</feature>
<dbReference type="InterPro" id="IPR051788">
    <property type="entry name" value="MFS_Transporter"/>
</dbReference>
<dbReference type="SUPFAM" id="SSF51011">
    <property type="entry name" value="Glycosyl hydrolase domain"/>
    <property type="match status" value="1"/>
</dbReference>
<gene>
    <name evidence="23" type="ORF">Aspvir_003466</name>
</gene>
<dbReference type="InterPro" id="IPR013785">
    <property type="entry name" value="Aldolase_TIM"/>
</dbReference>
<dbReference type="FunFam" id="1.20.1250.20:FF:000308">
    <property type="entry name" value="MFS efflux transporter"/>
    <property type="match status" value="1"/>
</dbReference>
<evidence type="ECO:0000256" key="3">
    <source>
        <dbReference type="ARBA" id="ARBA00004127"/>
    </source>
</evidence>
<feature type="signal peptide" evidence="21">
    <location>
        <begin position="1"/>
        <end position="15"/>
    </location>
</feature>
<dbReference type="Gene3D" id="2.60.120.260">
    <property type="entry name" value="Galactose-binding domain-like"/>
    <property type="match status" value="2"/>
</dbReference>
<feature type="transmembrane region" description="Helical" evidence="20">
    <location>
        <begin position="971"/>
        <end position="990"/>
    </location>
</feature>
<comment type="catalytic activity">
    <reaction evidence="1 19">
        <text>Hydrolysis of terminal, non-reducing alpha-D-galactose residues in alpha-D-galactosides, including galactose oligosaccharides, galactomannans and galactolipids.</text>
        <dbReference type="EC" id="3.2.1.22"/>
    </reaction>
</comment>
<keyword evidence="12 20" id="KW-1133">Transmembrane helix</keyword>
<dbReference type="AlphaFoldDB" id="A0A9P3F6P7"/>
<keyword evidence="24" id="KW-1185">Reference proteome</keyword>
<keyword evidence="8" id="KW-0964">Secreted</keyword>
<keyword evidence="15" id="KW-0325">Glycoprotein</keyword>
<evidence type="ECO:0000313" key="23">
    <source>
        <dbReference type="EMBL" id="GIK07797.1"/>
    </source>
</evidence>
<evidence type="ECO:0000256" key="12">
    <source>
        <dbReference type="ARBA" id="ARBA00022989"/>
    </source>
</evidence>
<keyword evidence="13 20" id="KW-0472">Membrane</keyword>
<dbReference type="PROSITE" id="PS50850">
    <property type="entry name" value="MFS"/>
    <property type="match status" value="1"/>
</dbReference>
<feature type="transmembrane region" description="Helical" evidence="20">
    <location>
        <begin position="728"/>
        <end position="746"/>
    </location>
</feature>
<evidence type="ECO:0000256" key="9">
    <source>
        <dbReference type="ARBA" id="ARBA00022692"/>
    </source>
</evidence>
<evidence type="ECO:0000256" key="4">
    <source>
        <dbReference type="ARBA" id="ARBA00004613"/>
    </source>
</evidence>
<feature type="chain" id="PRO_5040153696" description="Alpha-galactosidase" evidence="21">
    <location>
        <begin position="16"/>
        <end position="1088"/>
    </location>
</feature>
<feature type="transmembrane region" description="Helical" evidence="20">
    <location>
        <begin position="1060"/>
        <end position="1079"/>
    </location>
</feature>
<dbReference type="InterPro" id="IPR002241">
    <property type="entry name" value="Glyco_hydro_27"/>
</dbReference>
<dbReference type="InterPro" id="IPR020846">
    <property type="entry name" value="MFS_dom"/>
</dbReference>
<evidence type="ECO:0000256" key="14">
    <source>
        <dbReference type="ARBA" id="ARBA00023157"/>
    </source>
</evidence>
<dbReference type="RefSeq" id="XP_043130983.1">
    <property type="nucleotide sequence ID" value="XM_043275048.1"/>
</dbReference>
<keyword evidence="18" id="KW-0624">Polysaccharide degradation</keyword>
<evidence type="ECO:0000313" key="24">
    <source>
        <dbReference type="Proteomes" id="UP000710440"/>
    </source>
</evidence>
<dbReference type="FunFam" id="2.60.120.260:FF:000162">
    <property type="entry name" value="Probable alpha-galactosidase D"/>
    <property type="match status" value="1"/>
</dbReference>
<comment type="similarity">
    <text evidence="6 19">Belongs to the glycosyl hydrolase 27 family.</text>
</comment>
<dbReference type="Pfam" id="PF16499">
    <property type="entry name" value="Melibiase_2"/>
    <property type="match status" value="1"/>
</dbReference>
<dbReference type="CDD" id="cd14792">
    <property type="entry name" value="GH27"/>
    <property type="match status" value="1"/>
</dbReference>
<dbReference type="SUPFAM" id="SSF51445">
    <property type="entry name" value="(Trans)glycosidases"/>
    <property type="match status" value="1"/>
</dbReference>
<comment type="similarity">
    <text evidence="5">Belongs to the major facilitator superfamily.</text>
</comment>
<evidence type="ECO:0000256" key="13">
    <source>
        <dbReference type="ARBA" id="ARBA00023136"/>
    </source>
</evidence>
<dbReference type="Proteomes" id="UP000710440">
    <property type="component" value="Unassembled WGS sequence"/>
</dbReference>
<keyword evidence="16" id="KW-0119">Carbohydrate metabolism</keyword>
<dbReference type="InterPro" id="IPR017853">
    <property type="entry name" value="GH"/>
</dbReference>
<dbReference type="Gene3D" id="1.20.1250.20">
    <property type="entry name" value="MFS general substrate transporter like domains"/>
    <property type="match status" value="1"/>
</dbReference>
<evidence type="ECO:0000256" key="17">
    <source>
        <dbReference type="ARBA" id="ARBA00023295"/>
    </source>
</evidence>
<dbReference type="FunFam" id="3.20.20.70:FF:000197">
    <property type="entry name" value="Alpha-galactosidase"/>
    <property type="match status" value="1"/>
</dbReference>
<dbReference type="Gene3D" id="3.20.20.70">
    <property type="entry name" value="Aldolase class I"/>
    <property type="match status" value="1"/>
</dbReference>
<accession>A0A9P3F6P7</accession>
<evidence type="ECO:0000256" key="19">
    <source>
        <dbReference type="RuleBase" id="RU361168"/>
    </source>
</evidence>
<dbReference type="Pfam" id="PF17801">
    <property type="entry name" value="Melibiase_C"/>
    <property type="match status" value="1"/>
</dbReference>
<feature type="transmembrane region" description="Helical" evidence="20">
    <location>
        <begin position="996"/>
        <end position="1018"/>
    </location>
</feature>
<dbReference type="PANTHER" id="PTHR23514">
    <property type="entry name" value="BYPASS OF STOP CODON PROTEIN 6"/>
    <property type="match status" value="1"/>
</dbReference>
<dbReference type="GO" id="GO:0005576">
    <property type="term" value="C:extracellular region"/>
    <property type="evidence" value="ECO:0007669"/>
    <property type="project" value="UniProtKB-SubCell"/>
</dbReference>
<name>A0A9P3F6P7_ASPVI</name>
<dbReference type="InterPro" id="IPR036259">
    <property type="entry name" value="MFS_trans_sf"/>
</dbReference>
<protein>
    <recommendedName>
        <fullName evidence="19">Alpha-galactosidase</fullName>
        <ecNumber evidence="19">3.2.1.22</ecNumber>
    </recommendedName>
    <alternativeName>
        <fullName evidence="19">Melibiase</fullName>
    </alternativeName>
</protein>
<dbReference type="PANTHER" id="PTHR23514:SF3">
    <property type="entry name" value="BYPASS OF STOP CODON PROTEIN 6"/>
    <property type="match status" value="1"/>
</dbReference>
<evidence type="ECO:0000259" key="22">
    <source>
        <dbReference type="PROSITE" id="PS50850"/>
    </source>
</evidence>
<reference evidence="23 24" key="1">
    <citation type="submission" date="2021-02" db="EMBL/GenBank/DDBJ databases">
        <title>Pan-genome distribution and transcriptional activeness of fungal secondary metabolism genes in Aspergillus section Fumigati.</title>
        <authorList>
            <person name="Takahashi H."/>
            <person name="Umemura M."/>
            <person name="Ninomiya A."/>
            <person name="Kusuya Y."/>
            <person name="Urayama S."/>
            <person name="Shimizu M."/>
            <person name="Watanabe A."/>
            <person name="Kamei K."/>
            <person name="Yaguchi T."/>
            <person name="Hagiwara D."/>
        </authorList>
    </citation>
    <scope>NUCLEOTIDE SEQUENCE [LARGE SCALE GENOMIC DNA]</scope>
    <source>
        <strain evidence="23 24">IFM 47045</strain>
    </source>
</reference>
<evidence type="ECO:0000256" key="15">
    <source>
        <dbReference type="ARBA" id="ARBA00023180"/>
    </source>
</evidence>
<feature type="transmembrane region" description="Helical" evidence="20">
    <location>
        <begin position="848"/>
        <end position="871"/>
    </location>
</feature>
<keyword evidence="11 19" id="KW-0378">Hydrolase</keyword>
<feature type="transmembrane region" description="Helical" evidence="20">
    <location>
        <begin position="1030"/>
        <end position="1054"/>
    </location>
</feature>
<dbReference type="GO" id="GO:0004557">
    <property type="term" value="F:alpha-galactosidase activity"/>
    <property type="evidence" value="ECO:0007669"/>
    <property type="project" value="UniProtKB-EC"/>
</dbReference>
<evidence type="ECO:0000256" key="2">
    <source>
        <dbReference type="ARBA" id="ARBA00003969"/>
    </source>
</evidence>
<evidence type="ECO:0000256" key="11">
    <source>
        <dbReference type="ARBA" id="ARBA00022801"/>
    </source>
</evidence>
<dbReference type="GO" id="GO:0012505">
    <property type="term" value="C:endomembrane system"/>
    <property type="evidence" value="ECO:0007669"/>
    <property type="project" value="UniProtKB-SubCell"/>
</dbReference>
<evidence type="ECO:0000256" key="8">
    <source>
        <dbReference type="ARBA" id="ARBA00022525"/>
    </source>
</evidence>
<dbReference type="GeneID" id="66931448"/>
<dbReference type="Gene3D" id="2.60.40.1180">
    <property type="entry name" value="Golgi alpha-mannosidase II"/>
    <property type="match status" value="1"/>
</dbReference>
<dbReference type="GO" id="GO:0022857">
    <property type="term" value="F:transmembrane transporter activity"/>
    <property type="evidence" value="ECO:0007669"/>
    <property type="project" value="InterPro"/>
</dbReference>
<evidence type="ECO:0000256" key="6">
    <source>
        <dbReference type="ARBA" id="ARBA00009743"/>
    </source>
</evidence>
<comment type="caution">
    <text evidence="23">The sequence shown here is derived from an EMBL/GenBank/DDBJ whole genome shotgun (WGS) entry which is preliminary data.</text>
</comment>